<dbReference type="Proteomes" id="UP000005446">
    <property type="component" value="Unassembled WGS sequence"/>
</dbReference>
<evidence type="ECO:0000259" key="2">
    <source>
        <dbReference type="PROSITE" id="PS50235"/>
    </source>
</evidence>
<gene>
    <name evidence="3" type="ORF">M7I_7095</name>
</gene>
<dbReference type="CDD" id="cd02257">
    <property type="entry name" value="Peptidase_C19"/>
    <property type="match status" value="1"/>
</dbReference>
<dbReference type="PANTHER" id="PTHR24006">
    <property type="entry name" value="UBIQUITIN CARBOXYL-TERMINAL HYDROLASE"/>
    <property type="match status" value="1"/>
</dbReference>
<feature type="compositionally biased region" description="Acidic residues" evidence="1">
    <location>
        <begin position="18"/>
        <end position="27"/>
    </location>
</feature>
<dbReference type="InterPro" id="IPR001394">
    <property type="entry name" value="Peptidase_C19_UCH"/>
</dbReference>
<keyword evidence="4" id="KW-1185">Reference proteome</keyword>
<protein>
    <submittedName>
        <fullName evidence="3">Putative Ubiquitin carboxyl-terminal hydrolase 11</fullName>
    </submittedName>
</protein>
<dbReference type="GO" id="GO:0005829">
    <property type="term" value="C:cytosol"/>
    <property type="evidence" value="ECO:0007669"/>
    <property type="project" value="TreeGrafter"/>
</dbReference>
<keyword evidence="3" id="KW-0378">Hydrolase</keyword>
<dbReference type="InterPro" id="IPR028889">
    <property type="entry name" value="USP"/>
</dbReference>
<dbReference type="GO" id="GO:0016579">
    <property type="term" value="P:protein deubiquitination"/>
    <property type="evidence" value="ECO:0007669"/>
    <property type="project" value="InterPro"/>
</dbReference>
<proteinExistence type="predicted"/>
<feature type="domain" description="USP" evidence="2">
    <location>
        <begin position="1"/>
        <end position="180"/>
    </location>
</feature>
<dbReference type="Gene3D" id="3.90.70.10">
    <property type="entry name" value="Cysteine proteinases"/>
    <property type="match status" value="1"/>
</dbReference>
<sequence length="190" mass="21970">MTGSRPKPFVRNVKEENLTEEEVDARDEQESSLTDFEAAQLSMARLRRYMNSFVMLNMFPQMMYKLSGALEKHHNTISFPENGIDMSDYFINSQGETRDTLLGHRSHPIYDCYAVIQHVGRRTDAGHYYTYARSLDKSPKDGRGPGAWHKYDDKNVTPAKFSQIQDILVRHVEFAFMGFILGARFGFKAW</sequence>
<comment type="caution">
    <text evidence="3">The sequence shown here is derived from an EMBL/GenBank/DDBJ whole genome shotgun (WGS) entry which is preliminary data.</text>
</comment>
<reference evidence="3 4" key="1">
    <citation type="journal article" date="2012" name="Eukaryot. Cell">
        <title>Genome sequence of the fungus Glarea lozoyensis: the first genome sequence of a species from the Helotiaceae family.</title>
        <authorList>
            <person name="Youssar L."/>
            <person name="Gruening B.A."/>
            <person name="Erxleben A."/>
            <person name="Guenther S."/>
            <person name="Huettel W."/>
        </authorList>
    </citation>
    <scope>NUCLEOTIDE SEQUENCE [LARGE SCALE GENOMIC DNA]</scope>
    <source>
        <strain evidence="4">ATCC 74030 / MF5533</strain>
    </source>
</reference>
<dbReference type="InterPro" id="IPR050164">
    <property type="entry name" value="Peptidase_C19"/>
</dbReference>
<accession>H0EWD0</accession>
<name>H0EWD0_GLAL7</name>
<evidence type="ECO:0000256" key="1">
    <source>
        <dbReference type="SAM" id="MobiDB-lite"/>
    </source>
</evidence>
<dbReference type="HOGENOM" id="CLU_1428132_0_0_1"/>
<dbReference type="InterPro" id="IPR038765">
    <property type="entry name" value="Papain-like_cys_pep_sf"/>
</dbReference>
<evidence type="ECO:0000313" key="4">
    <source>
        <dbReference type="Proteomes" id="UP000005446"/>
    </source>
</evidence>
<dbReference type="PANTHER" id="PTHR24006:SF827">
    <property type="entry name" value="UBIQUITIN CARBOXYL-TERMINAL HYDROLASE 34"/>
    <property type="match status" value="1"/>
</dbReference>
<dbReference type="PROSITE" id="PS50235">
    <property type="entry name" value="USP_3"/>
    <property type="match status" value="1"/>
</dbReference>
<dbReference type="GO" id="GO:0004843">
    <property type="term" value="F:cysteine-type deubiquitinase activity"/>
    <property type="evidence" value="ECO:0007669"/>
    <property type="project" value="InterPro"/>
</dbReference>
<evidence type="ECO:0000313" key="3">
    <source>
        <dbReference type="EMBL" id="EHK97172.1"/>
    </source>
</evidence>
<dbReference type="OrthoDB" id="292964at2759"/>
<feature type="region of interest" description="Disordered" evidence="1">
    <location>
        <begin position="1"/>
        <end position="30"/>
    </location>
</feature>
<dbReference type="Pfam" id="PF00443">
    <property type="entry name" value="UCH"/>
    <property type="match status" value="1"/>
</dbReference>
<dbReference type="EMBL" id="AGUE01000207">
    <property type="protein sequence ID" value="EHK97172.1"/>
    <property type="molecule type" value="Genomic_DNA"/>
</dbReference>
<dbReference type="GO" id="GO:0005634">
    <property type="term" value="C:nucleus"/>
    <property type="evidence" value="ECO:0007669"/>
    <property type="project" value="TreeGrafter"/>
</dbReference>
<dbReference type="SUPFAM" id="SSF54001">
    <property type="entry name" value="Cysteine proteinases"/>
    <property type="match status" value="1"/>
</dbReference>
<organism evidence="3 4">
    <name type="scientific">Glarea lozoyensis (strain ATCC 74030 / MF5533)</name>
    <dbReference type="NCBI Taxonomy" id="1104152"/>
    <lineage>
        <taxon>Eukaryota</taxon>
        <taxon>Fungi</taxon>
        <taxon>Dikarya</taxon>
        <taxon>Ascomycota</taxon>
        <taxon>Pezizomycotina</taxon>
        <taxon>Leotiomycetes</taxon>
        <taxon>Helotiales</taxon>
        <taxon>Helotiaceae</taxon>
        <taxon>Glarea</taxon>
    </lineage>
</organism>
<dbReference type="AlphaFoldDB" id="H0EWD0"/>
<dbReference type="InParanoid" id="H0EWD0"/>